<accession>A0A7Y6TXI8</accession>
<evidence type="ECO:0000259" key="2">
    <source>
        <dbReference type="Pfam" id="PF18067"/>
    </source>
</evidence>
<dbReference type="Pfam" id="PF18067">
    <property type="entry name" value="Lipase_C"/>
    <property type="match status" value="1"/>
</dbReference>
<dbReference type="GO" id="GO:0016787">
    <property type="term" value="F:hydrolase activity"/>
    <property type="evidence" value="ECO:0007669"/>
    <property type="project" value="UniProtKB-KW"/>
</dbReference>
<dbReference type="Pfam" id="PF01674">
    <property type="entry name" value="Lipase_2"/>
    <property type="match status" value="1"/>
</dbReference>
<dbReference type="Gene3D" id="2.60.40.2190">
    <property type="match status" value="1"/>
</dbReference>
<protein>
    <submittedName>
        <fullName evidence="3">Alpha/beta fold hydrolase</fullName>
    </submittedName>
</protein>
<dbReference type="Gene3D" id="3.40.50.1820">
    <property type="entry name" value="alpha/beta hydrolase"/>
    <property type="match status" value="1"/>
</dbReference>
<keyword evidence="4" id="KW-1185">Reference proteome</keyword>
<dbReference type="InterPro" id="IPR029058">
    <property type="entry name" value="AB_hydrolase_fold"/>
</dbReference>
<sequence length="464" mass="49241">MSDRSWSRRRWLVTTSSAAALVSTLGACATGAPSGVAHPPIVFVHGNGDTAALWTTTIWRFESNGWPRDRLYAIDLPYPLARDDDGRAQPGRTSTTEHMQFLAAEVRKVLAATGASKVVLIGNSRGGNAIRNYIANGGGAALVSHAILGGAVNHGVYADPNRAPGSEFNGAGPFLRGLNAPQPSGDEVTPGVRWMTIRSDNNDKYAQPDGVWLGRRGEPTHVSYDAPALKGAENLVLPGVDHRETAFSPQAFAAMYRFLTGREPATTTPVPEARVVLDGVVSGLGLDNAQGNFPTNLPLVGATVEVYPVDPATGERRAIAMHRKTIGADGRWGPFTGEPDATYEFVISAPGYATTHVYRSPFARSSRIVNLRAERLLDADKDAAAVVTLTRPRGYFGVPRDRIELDGKSPPAGIPPGVAGVSSSKLKITDAAGRAVAGAFNDERIVGRAWPVAGNHVVVLELTY</sequence>
<name>A0A7Y6TXI8_9BURK</name>
<evidence type="ECO:0000313" key="4">
    <source>
        <dbReference type="Proteomes" id="UP000529637"/>
    </source>
</evidence>
<gene>
    <name evidence="3" type="ORF">HQN59_15605</name>
</gene>
<proteinExistence type="predicted"/>
<dbReference type="GO" id="GO:0016042">
    <property type="term" value="P:lipid catabolic process"/>
    <property type="evidence" value="ECO:0007669"/>
    <property type="project" value="InterPro"/>
</dbReference>
<dbReference type="EMBL" id="JABWMJ010000007">
    <property type="protein sequence ID" value="NUZ07189.1"/>
    <property type="molecule type" value="Genomic_DNA"/>
</dbReference>
<feature type="domain" description="AFL C-terminal" evidence="2">
    <location>
        <begin position="276"/>
        <end position="375"/>
    </location>
</feature>
<dbReference type="Proteomes" id="UP000529637">
    <property type="component" value="Unassembled WGS sequence"/>
</dbReference>
<evidence type="ECO:0000313" key="3">
    <source>
        <dbReference type="EMBL" id="NUZ07189.1"/>
    </source>
</evidence>
<reference evidence="3 4" key="1">
    <citation type="submission" date="2020-06" db="EMBL/GenBank/DDBJ databases">
        <title>Schlegella sp. ID0723 isolated from air conditioner.</title>
        <authorList>
            <person name="Kim D.Y."/>
            <person name="Kim D.-U."/>
        </authorList>
    </citation>
    <scope>NUCLEOTIDE SEQUENCE [LARGE SCALE GENOMIC DNA]</scope>
    <source>
        <strain evidence="3 4">ID0723</strain>
    </source>
</reference>
<comment type="caution">
    <text evidence="3">The sequence shown here is derived from an EMBL/GenBank/DDBJ whole genome shotgun (WGS) entry which is preliminary data.</text>
</comment>
<feature type="signal peptide" evidence="1">
    <location>
        <begin position="1"/>
        <end position="29"/>
    </location>
</feature>
<dbReference type="PROSITE" id="PS51318">
    <property type="entry name" value="TAT"/>
    <property type="match status" value="1"/>
</dbReference>
<dbReference type="InterPro" id="IPR006311">
    <property type="entry name" value="TAT_signal"/>
</dbReference>
<dbReference type="PROSITE" id="PS51257">
    <property type="entry name" value="PROKAR_LIPOPROTEIN"/>
    <property type="match status" value="1"/>
</dbReference>
<organism evidence="3 4">
    <name type="scientific">Piscinibacter koreensis</name>
    <dbReference type="NCBI Taxonomy" id="2742824"/>
    <lineage>
        <taxon>Bacteria</taxon>
        <taxon>Pseudomonadati</taxon>
        <taxon>Pseudomonadota</taxon>
        <taxon>Betaproteobacteria</taxon>
        <taxon>Burkholderiales</taxon>
        <taxon>Sphaerotilaceae</taxon>
        <taxon>Piscinibacter</taxon>
    </lineage>
</organism>
<evidence type="ECO:0000256" key="1">
    <source>
        <dbReference type="SAM" id="SignalP"/>
    </source>
</evidence>
<feature type="chain" id="PRO_5031475252" evidence="1">
    <location>
        <begin position="30"/>
        <end position="464"/>
    </location>
</feature>
<dbReference type="InterPro" id="IPR040664">
    <property type="entry name" value="AFL_C"/>
</dbReference>
<dbReference type="SUPFAM" id="SSF53474">
    <property type="entry name" value="alpha/beta-Hydrolases"/>
    <property type="match status" value="1"/>
</dbReference>
<dbReference type="RefSeq" id="WP_176070044.1">
    <property type="nucleotide sequence ID" value="NZ_JABWMJ010000007.1"/>
</dbReference>
<keyword evidence="3" id="KW-0378">Hydrolase</keyword>
<keyword evidence="1" id="KW-0732">Signal</keyword>
<dbReference type="AlphaFoldDB" id="A0A7Y6TXI8"/>
<dbReference type="InterPro" id="IPR002918">
    <property type="entry name" value="Lipase_EstA/Esterase_EstB"/>
</dbReference>